<evidence type="ECO:0000313" key="10">
    <source>
        <dbReference type="Proteomes" id="UP000759537"/>
    </source>
</evidence>
<dbReference type="GO" id="GO:0016579">
    <property type="term" value="P:protein deubiquitination"/>
    <property type="evidence" value="ECO:0007669"/>
    <property type="project" value="InterPro"/>
</dbReference>
<dbReference type="EC" id="3.4.19.12" evidence="2"/>
<feature type="domain" description="USP" evidence="8">
    <location>
        <begin position="56"/>
        <end position="443"/>
    </location>
</feature>
<comment type="caution">
    <text evidence="9">The sequence shown here is derived from an EMBL/GenBank/DDBJ whole genome shotgun (WGS) entry which is preliminary data.</text>
</comment>
<evidence type="ECO:0000313" key="9">
    <source>
        <dbReference type="EMBL" id="KAF8476364.1"/>
    </source>
</evidence>
<dbReference type="InterPro" id="IPR018200">
    <property type="entry name" value="USP_CS"/>
</dbReference>
<gene>
    <name evidence="9" type="ORF">DFH94DRAFT_603454</name>
</gene>
<dbReference type="InterPro" id="IPR028889">
    <property type="entry name" value="USP"/>
</dbReference>
<dbReference type="InterPro" id="IPR038765">
    <property type="entry name" value="Papain-like_cys_pep_sf"/>
</dbReference>
<evidence type="ECO:0000256" key="4">
    <source>
        <dbReference type="ARBA" id="ARBA00022786"/>
    </source>
</evidence>
<keyword evidence="4" id="KW-0833">Ubl conjugation pathway</keyword>
<evidence type="ECO:0000256" key="1">
    <source>
        <dbReference type="ARBA" id="ARBA00000707"/>
    </source>
</evidence>
<reference evidence="9" key="2">
    <citation type="journal article" date="2020" name="Nat. Commun.">
        <title>Large-scale genome sequencing of mycorrhizal fungi provides insights into the early evolution of symbiotic traits.</title>
        <authorList>
            <person name="Miyauchi S."/>
            <person name="Kiss E."/>
            <person name="Kuo A."/>
            <person name="Drula E."/>
            <person name="Kohler A."/>
            <person name="Sanchez-Garcia M."/>
            <person name="Morin E."/>
            <person name="Andreopoulos B."/>
            <person name="Barry K.W."/>
            <person name="Bonito G."/>
            <person name="Buee M."/>
            <person name="Carver A."/>
            <person name="Chen C."/>
            <person name="Cichocki N."/>
            <person name="Clum A."/>
            <person name="Culley D."/>
            <person name="Crous P.W."/>
            <person name="Fauchery L."/>
            <person name="Girlanda M."/>
            <person name="Hayes R.D."/>
            <person name="Keri Z."/>
            <person name="LaButti K."/>
            <person name="Lipzen A."/>
            <person name="Lombard V."/>
            <person name="Magnuson J."/>
            <person name="Maillard F."/>
            <person name="Murat C."/>
            <person name="Nolan M."/>
            <person name="Ohm R.A."/>
            <person name="Pangilinan J."/>
            <person name="Pereira M.F."/>
            <person name="Perotto S."/>
            <person name="Peter M."/>
            <person name="Pfister S."/>
            <person name="Riley R."/>
            <person name="Sitrit Y."/>
            <person name="Stielow J.B."/>
            <person name="Szollosi G."/>
            <person name="Zifcakova L."/>
            <person name="Stursova M."/>
            <person name="Spatafora J.W."/>
            <person name="Tedersoo L."/>
            <person name="Vaario L.M."/>
            <person name="Yamada A."/>
            <person name="Yan M."/>
            <person name="Wang P."/>
            <person name="Xu J."/>
            <person name="Bruns T."/>
            <person name="Baldrian P."/>
            <person name="Vilgalys R."/>
            <person name="Dunand C."/>
            <person name="Henrissat B."/>
            <person name="Grigoriev I.V."/>
            <person name="Hibbett D."/>
            <person name="Nagy L.G."/>
            <person name="Martin F.M."/>
        </authorList>
    </citation>
    <scope>NUCLEOTIDE SEQUENCE</scope>
    <source>
        <strain evidence="9">Prilba</strain>
    </source>
</reference>
<dbReference type="AlphaFoldDB" id="A0A9P5T571"/>
<protein>
    <recommendedName>
        <fullName evidence="2">ubiquitinyl hydrolase 1</fullName>
        <ecNumber evidence="2">3.4.19.12</ecNumber>
    </recommendedName>
</protein>
<dbReference type="EMBL" id="WHVB01000015">
    <property type="protein sequence ID" value="KAF8476364.1"/>
    <property type="molecule type" value="Genomic_DNA"/>
</dbReference>
<evidence type="ECO:0000256" key="2">
    <source>
        <dbReference type="ARBA" id="ARBA00012759"/>
    </source>
</evidence>
<name>A0A9P5T571_9AGAM</name>
<dbReference type="PROSITE" id="PS00973">
    <property type="entry name" value="USP_2"/>
    <property type="match status" value="1"/>
</dbReference>
<dbReference type="InterPro" id="IPR050164">
    <property type="entry name" value="Peptidase_C19"/>
</dbReference>
<dbReference type="SUPFAM" id="SSF54001">
    <property type="entry name" value="Cysteine proteinases"/>
    <property type="match status" value="1"/>
</dbReference>
<dbReference type="PROSITE" id="PS50235">
    <property type="entry name" value="USP_3"/>
    <property type="match status" value="1"/>
</dbReference>
<accession>A0A9P5T571</accession>
<comment type="catalytic activity">
    <reaction evidence="1">
        <text>Thiol-dependent hydrolysis of ester, thioester, amide, peptide and isopeptide bonds formed by the C-terminal Gly of ubiquitin (a 76-residue protein attached to proteins as an intracellular targeting signal).</text>
        <dbReference type="EC" id="3.4.19.12"/>
    </reaction>
</comment>
<reference evidence="9" key="1">
    <citation type="submission" date="2019-10" db="EMBL/GenBank/DDBJ databases">
        <authorList>
            <consortium name="DOE Joint Genome Institute"/>
            <person name="Kuo A."/>
            <person name="Miyauchi S."/>
            <person name="Kiss E."/>
            <person name="Drula E."/>
            <person name="Kohler A."/>
            <person name="Sanchez-Garcia M."/>
            <person name="Andreopoulos B."/>
            <person name="Barry K.W."/>
            <person name="Bonito G."/>
            <person name="Buee M."/>
            <person name="Carver A."/>
            <person name="Chen C."/>
            <person name="Cichocki N."/>
            <person name="Clum A."/>
            <person name="Culley D."/>
            <person name="Crous P.W."/>
            <person name="Fauchery L."/>
            <person name="Girlanda M."/>
            <person name="Hayes R."/>
            <person name="Keri Z."/>
            <person name="LaButti K."/>
            <person name="Lipzen A."/>
            <person name="Lombard V."/>
            <person name="Magnuson J."/>
            <person name="Maillard F."/>
            <person name="Morin E."/>
            <person name="Murat C."/>
            <person name="Nolan M."/>
            <person name="Ohm R."/>
            <person name="Pangilinan J."/>
            <person name="Pereira M."/>
            <person name="Perotto S."/>
            <person name="Peter M."/>
            <person name="Riley R."/>
            <person name="Sitrit Y."/>
            <person name="Stielow B."/>
            <person name="Szollosi G."/>
            <person name="Zifcakova L."/>
            <person name="Stursova M."/>
            <person name="Spatafora J.W."/>
            <person name="Tedersoo L."/>
            <person name="Vaario L.-M."/>
            <person name="Yamada A."/>
            <person name="Yan M."/>
            <person name="Wang P."/>
            <person name="Xu J."/>
            <person name="Bruns T."/>
            <person name="Baldrian P."/>
            <person name="Vilgalys R."/>
            <person name="Henrissat B."/>
            <person name="Grigoriev I.V."/>
            <person name="Hibbett D."/>
            <person name="Nagy L.G."/>
            <person name="Martin F.M."/>
        </authorList>
    </citation>
    <scope>NUCLEOTIDE SEQUENCE</scope>
    <source>
        <strain evidence="9">Prilba</strain>
    </source>
</reference>
<dbReference type="InterPro" id="IPR001394">
    <property type="entry name" value="Peptidase_C19_UCH"/>
</dbReference>
<feature type="compositionally biased region" description="Pro residues" evidence="7">
    <location>
        <begin position="10"/>
        <end position="24"/>
    </location>
</feature>
<keyword evidence="3" id="KW-0645">Protease</keyword>
<keyword evidence="6" id="KW-0788">Thiol protease</keyword>
<feature type="non-terminal residue" evidence="9">
    <location>
        <position position="1"/>
    </location>
</feature>
<evidence type="ECO:0000256" key="5">
    <source>
        <dbReference type="ARBA" id="ARBA00022801"/>
    </source>
</evidence>
<evidence type="ECO:0000256" key="3">
    <source>
        <dbReference type="ARBA" id="ARBA00022670"/>
    </source>
</evidence>
<feature type="region of interest" description="Disordered" evidence="7">
    <location>
        <begin position="1"/>
        <end position="24"/>
    </location>
</feature>
<dbReference type="GO" id="GO:0005634">
    <property type="term" value="C:nucleus"/>
    <property type="evidence" value="ECO:0007669"/>
    <property type="project" value="TreeGrafter"/>
</dbReference>
<organism evidence="9 10">
    <name type="scientific">Russula ochroleuca</name>
    <dbReference type="NCBI Taxonomy" id="152965"/>
    <lineage>
        <taxon>Eukaryota</taxon>
        <taxon>Fungi</taxon>
        <taxon>Dikarya</taxon>
        <taxon>Basidiomycota</taxon>
        <taxon>Agaricomycotina</taxon>
        <taxon>Agaricomycetes</taxon>
        <taxon>Russulales</taxon>
        <taxon>Russulaceae</taxon>
        <taxon>Russula</taxon>
    </lineage>
</organism>
<dbReference type="Gene3D" id="3.90.70.10">
    <property type="entry name" value="Cysteine proteinases"/>
    <property type="match status" value="1"/>
</dbReference>
<dbReference type="GO" id="GO:0006508">
    <property type="term" value="P:proteolysis"/>
    <property type="evidence" value="ECO:0007669"/>
    <property type="project" value="UniProtKB-KW"/>
</dbReference>
<dbReference type="GO" id="GO:0004843">
    <property type="term" value="F:cysteine-type deubiquitinase activity"/>
    <property type="evidence" value="ECO:0007669"/>
    <property type="project" value="UniProtKB-EC"/>
</dbReference>
<keyword evidence="5" id="KW-0378">Hydrolase</keyword>
<dbReference type="PANTHER" id="PTHR24006:SF687">
    <property type="entry name" value="UBIQUITIN CARBOXYL-TERMINAL HYDROLASE 10"/>
    <property type="match status" value="1"/>
</dbReference>
<proteinExistence type="predicted"/>
<dbReference type="Proteomes" id="UP000759537">
    <property type="component" value="Unassembled WGS sequence"/>
</dbReference>
<dbReference type="Pfam" id="PF00443">
    <property type="entry name" value="UCH"/>
    <property type="match status" value="1"/>
</dbReference>
<dbReference type="PANTHER" id="PTHR24006">
    <property type="entry name" value="UBIQUITIN CARBOXYL-TERMINAL HYDROLASE"/>
    <property type="match status" value="1"/>
</dbReference>
<evidence type="ECO:0000256" key="6">
    <source>
        <dbReference type="ARBA" id="ARBA00022807"/>
    </source>
</evidence>
<sequence>PPTSTSKFPLPAPSTIPSSPSPHIPPLPNADLIALLSGISLSGQPDNATLQRLRARGLINKGNMCFVNTVLQLLVNCPPFWKQFRDLGQLMGQLGHRNSQQAGGGTTVLVDATVRLLDEFVEEKPHPTLQTLQLVEKGKAREDEKEKKEADDTDPFIPTYLYDAMKEKSQFKNMLDGGQQDAEEFFSVYLNALDEELFALHTSINPHKPAYVEGLGEGSQSGEGQTEVGKRDNIASTFKSPISRIFDGKFRTTMRMAGQPTVTSEGWRTFQLDIQPDSIHTIQGALTRISQPQYVQVDPSGGSGPSKAFQRVTVLIEALPPVLVLHLKRFLYDAATGSVVKIGKPVQFTPELEIPLDIMAPAAGRPALPARYTLYGVLYHHGRSARGGHYTVDVLHPNAHGDSGEGWLHIDDESVSTVRHEDVFGGQDNERVDGRCAYLLFYR</sequence>
<evidence type="ECO:0000259" key="8">
    <source>
        <dbReference type="PROSITE" id="PS50235"/>
    </source>
</evidence>
<dbReference type="OrthoDB" id="429671at2759"/>
<dbReference type="CDD" id="cd02257">
    <property type="entry name" value="Peptidase_C19"/>
    <property type="match status" value="1"/>
</dbReference>
<keyword evidence="10" id="KW-1185">Reference proteome</keyword>
<feature type="non-terminal residue" evidence="9">
    <location>
        <position position="443"/>
    </location>
</feature>
<evidence type="ECO:0000256" key="7">
    <source>
        <dbReference type="SAM" id="MobiDB-lite"/>
    </source>
</evidence>
<dbReference type="GO" id="GO:0005829">
    <property type="term" value="C:cytosol"/>
    <property type="evidence" value="ECO:0007669"/>
    <property type="project" value="TreeGrafter"/>
</dbReference>